<dbReference type="InterPro" id="IPR003599">
    <property type="entry name" value="Ig_sub"/>
</dbReference>
<feature type="region of interest" description="Disordered" evidence="1">
    <location>
        <begin position="399"/>
        <end position="507"/>
    </location>
</feature>
<dbReference type="SUPFAM" id="SSF82671">
    <property type="entry name" value="SEA domain"/>
    <property type="match status" value="1"/>
</dbReference>
<dbReference type="Gene3D" id="2.60.40.10">
    <property type="entry name" value="Immunoglobulins"/>
    <property type="match status" value="2"/>
</dbReference>
<dbReference type="PROSITE" id="PS50024">
    <property type="entry name" value="SEA"/>
    <property type="match status" value="1"/>
</dbReference>
<dbReference type="InterPro" id="IPR036364">
    <property type="entry name" value="SEA_dom_sf"/>
</dbReference>
<dbReference type="SMART" id="SM00409">
    <property type="entry name" value="IG"/>
    <property type="match status" value="2"/>
</dbReference>
<dbReference type="InterPro" id="IPR013783">
    <property type="entry name" value="Ig-like_fold"/>
</dbReference>
<reference evidence="5" key="1">
    <citation type="submission" date="2025-08" db="UniProtKB">
        <authorList>
            <consortium name="RefSeq"/>
        </authorList>
    </citation>
    <scope>IDENTIFICATION</scope>
    <source>
        <tissue evidence="5">Whole sample</tissue>
    </source>
</reference>
<evidence type="ECO:0000256" key="1">
    <source>
        <dbReference type="SAM" id="MobiDB-lite"/>
    </source>
</evidence>
<sequence>MTRYFPGGDGVDLGWIFQGQPYLRHHEKSYLGGDNLSGSYSESSSESRCVSRRRLVWGVSIGLFIILISIICVVIYLADLRDYKTRYYTSTGSMKIVQPYSPELADKKSPAYKSLASQFCSQMGQVFAENNFQAKSYRLCEITSMRPGSIIISFIIYFDTTYELTNTGLMSTIHSSLREVNSQHVFGDFVVDRTAITLSTTLSVYEDDPLPPLESSTETFIPPTTTATTSVMETTSTIETTTSTIETTTSTMKSTTSPMETTTPTMEKTSTTSTTKPTTSPMETTTSAMETTTPTMKTTTAYMETTSTTPAMEKTSTTSTTKPTTSPMETTTSAMETTTPTMKTTTSAMETTSTTPAMEKTSTTSTTKPTTSPMETTTSAMETTTPTMKTTTLAMETTSTTPAMEKTSTTSMMKPTTSPMETTTTAMETTSTTSALEKTSTTSTMKPTTSPMETTTPPMETTITPTMKPTSSAIETTTSAMKTTSTTVIPSTVSTSPISSTTPETTTTKQLTSTTTAYLFHADVLFPSITVLAGSNTSLECNIYVNSIWDTVTLHQDSVNGSLLLAVYSSNGTATYPVEHKFVNVTFERNSDGIRVFLIITLQAASSCPSLLHFTCGITMADTFRSSFTNTSALSITAPVHNVTLDMDTVYYAGQRLELTCRTITDLEYGDVFLEVRNQNFPDSRETALRSMYASTRNEDCSVDFGWTYRSNFSLVPSLNGSIITCLASNKLLQQTSSDSKTILVLTTETTTTTEPFTSSTTTLPFHADVLFPSMTVLAGSNASLECNIYVNNSWDKVTLHQNTVNGSLLVAVYSSNGTRSFPGGSNFLNVAFDTPSDGIRVLLNISLRAASSCPSLLQFTCGITMADTLKSSFTNTSSLSITAPVHNVTLDMDTVYYAGQRLELTCRTITDLEYGDVFLEVRNQNFPASRETALRSMYASTRNEDCSVDFEWTYRSNFSLVPSLNGSIITCLASNKLLQQTSSDSKTILVLTTETTTTTEPFTSSTTTLPFHADVLFPSMTVLAGSNASLECNIYVNNSWDKVTLHQNTVNGSLLVAVYSSNGTRSFPGGSNFLNVAFDTPSDGIRVLLNISLRAASSCPSLLQFTCGITMADTLKSSFTNTSSLSITAPVHNVTLDMDTVYYAGQRLELTCRTITDLEYGDVFLEVRNQNFPASRETALRGMYASTRNEDCSVDFEWIYRSNFSLVPSLNGSIITCLASNKLLQQTSSDSKTILVLTTDVSFEQYSVSGTVGQSVTFKCQTSIPDSFLDSLVILKTSNSTNVTVASYSNGNITNLSGTSVSFQDGVLTMEFLNLQCYDEGQYLCVIHSGNSEVTSPLPLTLQPTVIAGHIPVSLVLNVDIVENTFRHTSIHSCSGEIGYPDADGFLSLTFTDSSKGKTVTYNEKNITASMKVKSEIAVYSYSVTLAEDFQILVLEDRKVRSNCSTVHTVRFYLRVSRAWNMGMFRCEVVTNKGVAQSSVKAEQFYVISGDACDQSNTNTNQSVVFIDHEIQDNCNTYIQCGKDGPYGSKCDSPSNCAYIGKAYCDDCSRATCSEKASTTNMPTSTTESTPVSEYMSCNSTSVYEGESALISCFLFTSSFTSLNLSREDSAIASVVSNGTELVSPAYQGKFDVLYTSSSPRVDITIHSMSCFDQATYTVKMYLGTGNVTSTTFRVIMKVKPGNPTLTLHPDLLEGQNEESHYCTGEVGRPPGNLEIQIKRSSDSDFTRYRPPNQKTTLSLVNSENCSSVTKLTFSVDLTSDSWTNVTVRCVVSGLASNQTSEPQFTSSEYIVTSIPSDFCTNKTGNYYDYHPQGCPFYVWCVNGRPHGQVCAAQNLCMDPEIRTCVLI</sequence>
<name>A0A8B8ELP9_CRAVI</name>
<feature type="domain" description="SEA" evidence="3">
    <location>
        <begin position="84"/>
        <end position="203"/>
    </location>
</feature>
<dbReference type="RefSeq" id="XP_022340829.1">
    <property type="nucleotide sequence ID" value="XM_022485121.1"/>
</dbReference>
<accession>A0A8B8ELP9</accession>
<dbReference type="InterPro" id="IPR000082">
    <property type="entry name" value="SEA_dom"/>
</dbReference>
<dbReference type="Proteomes" id="UP000694844">
    <property type="component" value="Chromosome 5"/>
</dbReference>
<evidence type="ECO:0000313" key="4">
    <source>
        <dbReference type="Proteomes" id="UP000694844"/>
    </source>
</evidence>
<organism evidence="4 5">
    <name type="scientific">Crassostrea virginica</name>
    <name type="common">Eastern oyster</name>
    <dbReference type="NCBI Taxonomy" id="6565"/>
    <lineage>
        <taxon>Eukaryota</taxon>
        <taxon>Metazoa</taxon>
        <taxon>Spiralia</taxon>
        <taxon>Lophotrochozoa</taxon>
        <taxon>Mollusca</taxon>
        <taxon>Bivalvia</taxon>
        <taxon>Autobranchia</taxon>
        <taxon>Pteriomorphia</taxon>
        <taxon>Ostreida</taxon>
        <taxon>Ostreoidea</taxon>
        <taxon>Ostreidae</taxon>
        <taxon>Crassostrea</taxon>
    </lineage>
</organism>
<proteinExistence type="predicted"/>
<protein>
    <submittedName>
        <fullName evidence="5">Cell wall protein DAN4-like isoform X3</fullName>
    </submittedName>
</protein>
<dbReference type="OrthoDB" id="6100717at2759"/>
<evidence type="ECO:0000259" key="3">
    <source>
        <dbReference type="PROSITE" id="PS50024"/>
    </source>
</evidence>
<keyword evidence="2" id="KW-0812">Transmembrane</keyword>
<feature type="region of interest" description="Disordered" evidence="1">
    <location>
        <begin position="309"/>
        <end position="382"/>
    </location>
</feature>
<dbReference type="Pfam" id="PF01390">
    <property type="entry name" value="SEA"/>
    <property type="match status" value="1"/>
</dbReference>
<keyword evidence="2" id="KW-1133">Transmembrane helix</keyword>
<dbReference type="GeneID" id="111135241"/>
<evidence type="ECO:0000256" key="2">
    <source>
        <dbReference type="SAM" id="Phobius"/>
    </source>
</evidence>
<feature type="region of interest" description="Disordered" evidence="1">
    <location>
        <begin position="244"/>
        <end position="289"/>
    </location>
</feature>
<dbReference type="InterPro" id="IPR036179">
    <property type="entry name" value="Ig-like_dom_sf"/>
</dbReference>
<keyword evidence="2" id="KW-0472">Membrane</keyword>
<dbReference type="SUPFAM" id="SSF48726">
    <property type="entry name" value="Immunoglobulin"/>
    <property type="match status" value="2"/>
</dbReference>
<keyword evidence="4" id="KW-1185">Reference proteome</keyword>
<feature type="transmembrane region" description="Helical" evidence="2">
    <location>
        <begin position="55"/>
        <end position="78"/>
    </location>
</feature>
<evidence type="ECO:0000313" key="5">
    <source>
        <dbReference type="RefSeq" id="XP_022340829.1"/>
    </source>
</evidence>
<gene>
    <name evidence="5" type="primary">LOC111135241</name>
</gene>